<dbReference type="PROSITE" id="PS52041">
    <property type="entry name" value="TOPO_IIB"/>
    <property type="match status" value="1"/>
</dbReference>
<comment type="similarity">
    <text evidence="3 10">Belongs to the TOP6A family.</text>
</comment>
<name>A0A835Y0Z2_9CHLO</name>
<feature type="domain" description="Topoisomerase 6 subunit A/Spo11 TOPRIM" evidence="13">
    <location>
        <begin position="269"/>
        <end position="423"/>
    </location>
</feature>
<evidence type="ECO:0000256" key="1">
    <source>
        <dbReference type="ARBA" id="ARBA00000185"/>
    </source>
</evidence>
<dbReference type="PANTHER" id="PTHR10848">
    <property type="entry name" value="MEIOTIC RECOMBINATION PROTEIN SPO11"/>
    <property type="match status" value="1"/>
</dbReference>
<dbReference type="CDD" id="cd00223">
    <property type="entry name" value="TOPRIM_TopoIIB_SPO"/>
    <property type="match status" value="1"/>
</dbReference>
<evidence type="ECO:0000259" key="13">
    <source>
        <dbReference type="Pfam" id="PF21180"/>
    </source>
</evidence>
<keyword evidence="9 10" id="KW-0413">Isomerase</keyword>
<dbReference type="Gene3D" id="3.40.1360.10">
    <property type="match status" value="1"/>
</dbReference>
<accession>A0A835Y0Z2</accession>
<evidence type="ECO:0000259" key="12">
    <source>
        <dbReference type="Pfam" id="PF04406"/>
    </source>
</evidence>
<evidence type="ECO:0000256" key="9">
    <source>
        <dbReference type="ARBA" id="ARBA00023235"/>
    </source>
</evidence>
<dbReference type="GO" id="GO:0000228">
    <property type="term" value="C:nuclear chromosome"/>
    <property type="evidence" value="ECO:0007669"/>
    <property type="project" value="TreeGrafter"/>
</dbReference>
<evidence type="ECO:0000256" key="5">
    <source>
        <dbReference type="ARBA" id="ARBA00022723"/>
    </source>
</evidence>
<dbReference type="InterPro" id="IPR036078">
    <property type="entry name" value="Spo11/TopoVI_A_sf"/>
</dbReference>
<dbReference type="InterPro" id="IPR002815">
    <property type="entry name" value="Spo11/TopoVI_A"/>
</dbReference>
<dbReference type="GO" id="GO:0007131">
    <property type="term" value="P:reciprocal meiotic recombination"/>
    <property type="evidence" value="ECO:0007669"/>
    <property type="project" value="TreeGrafter"/>
</dbReference>
<feature type="compositionally biased region" description="Gly residues" evidence="11">
    <location>
        <begin position="242"/>
        <end position="258"/>
    </location>
</feature>
<dbReference type="GO" id="GO:0042138">
    <property type="term" value="P:meiotic DNA double-strand break formation"/>
    <property type="evidence" value="ECO:0007669"/>
    <property type="project" value="TreeGrafter"/>
</dbReference>
<dbReference type="GO" id="GO:0003918">
    <property type="term" value="F:DNA topoisomerase type II (double strand cut, ATP-hydrolyzing) activity"/>
    <property type="evidence" value="ECO:0007669"/>
    <property type="project" value="UniProtKB-UniRule"/>
</dbReference>
<dbReference type="Pfam" id="PF21180">
    <property type="entry name" value="TOP6A-Spo11_Toprim"/>
    <property type="match status" value="1"/>
</dbReference>
<keyword evidence="7 10" id="KW-0799">Topoisomerase</keyword>
<keyword evidence="15" id="KW-1185">Reference proteome</keyword>
<comment type="catalytic activity">
    <reaction evidence="1 10">
        <text>ATP-dependent breakage, passage and rejoining of double-stranded DNA.</text>
        <dbReference type="EC" id="5.6.2.2"/>
    </reaction>
</comment>
<dbReference type="InterPro" id="IPR036388">
    <property type="entry name" value="WH-like_DNA-bd_sf"/>
</dbReference>
<dbReference type="GO" id="GO:0000706">
    <property type="term" value="P:meiotic DNA double-strand break processing"/>
    <property type="evidence" value="ECO:0007669"/>
    <property type="project" value="TreeGrafter"/>
</dbReference>
<dbReference type="GO" id="GO:0005524">
    <property type="term" value="F:ATP binding"/>
    <property type="evidence" value="ECO:0007669"/>
    <property type="project" value="InterPro"/>
</dbReference>
<evidence type="ECO:0000313" key="15">
    <source>
        <dbReference type="Proteomes" id="UP000612055"/>
    </source>
</evidence>
<reference evidence="14" key="1">
    <citation type="journal article" date="2020" name="bioRxiv">
        <title>Comparative genomics of Chlamydomonas.</title>
        <authorList>
            <person name="Craig R.J."/>
            <person name="Hasan A.R."/>
            <person name="Ness R.W."/>
            <person name="Keightley P.D."/>
        </authorList>
    </citation>
    <scope>NUCLEOTIDE SEQUENCE</scope>
    <source>
        <strain evidence="14">CCAP 11/70</strain>
    </source>
</reference>
<dbReference type="GO" id="GO:0003677">
    <property type="term" value="F:DNA binding"/>
    <property type="evidence" value="ECO:0007669"/>
    <property type="project" value="UniProtKB-UniRule"/>
</dbReference>
<dbReference type="Gene3D" id="1.10.10.10">
    <property type="entry name" value="Winged helix-like DNA-binding domain superfamily/Winged helix DNA-binding domain"/>
    <property type="match status" value="1"/>
</dbReference>
<feature type="compositionally biased region" description="Acidic residues" evidence="11">
    <location>
        <begin position="219"/>
        <end position="239"/>
    </location>
</feature>
<proteinExistence type="inferred from homology"/>
<evidence type="ECO:0000256" key="10">
    <source>
        <dbReference type="PROSITE-ProRule" id="PRU01385"/>
    </source>
</evidence>
<evidence type="ECO:0000313" key="14">
    <source>
        <dbReference type="EMBL" id="KAG2493755.1"/>
    </source>
</evidence>
<evidence type="ECO:0000256" key="7">
    <source>
        <dbReference type="ARBA" id="ARBA00023029"/>
    </source>
</evidence>
<feature type="region of interest" description="Disordered" evidence="11">
    <location>
        <begin position="211"/>
        <end position="258"/>
    </location>
</feature>
<dbReference type="Pfam" id="PF04406">
    <property type="entry name" value="TP6A_N"/>
    <property type="match status" value="1"/>
</dbReference>
<organism evidence="14 15">
    <name type="scientific">Edaphochlamys debaryana</name>
    <dbReference type="NCBI Taxonomy" id="47281"/>
    <lineage>
        <taxon>Eukaryota</taxon>
        <taxon>Viridiplantae</taxon>
        <taxon>Chlorophyta</taxon>
        <taxon>core chlorophytes</taxon>
        <taxon>Chlorophyceae</taxon>
        <taxon>CS clade</taxon>
        <taxon>Chlamydomonadales</taxon>
        <taxon>Chlamydomonadales incertae sedis</taxon>
        <taxon>Edaphochlamys</taxon>
    </lineage>
</organism>
<dbReference type="SUPFAM" id="SSF56726">
    <property type="entry name" value="DNA topoisomerase IV, alpha subunit"/>
    <property type="match status" value="2"/>
</dbReference>
<evidence type="ECO:0000256" key="2">
    <source>
        <dbReference type="ARBA" id="ARBA00001946"/>
    </source>
</evidence>
<dbReference type="PANTHER" id="PTHR10848:SF0">
    <property type="entry name" value="MEIOTIC RECOMBINATION PROTEIN SPO11"/>
    <property type="match status" value="1"/>
</dbReference>
<evidence type="ECO:0000256" key="11">
    <source>
        <dbReference type="SAM" id="MobiDB-lite"/>
    </source>
</evidence>
<evidence type="ECO:0000256" key="8">
    <source>
        <dbReference type="ARBA" id="ARBA00023125"/>
    </source>
</evidence>
<protein>
    <recommendedName>
        <fullName evidence="4">DNA topoisomerase (ATP-hydrolyzing)</fullName>
        <ecNumber evidence="4">5.6.2.2</ecNumber>
    </recommendedName>
</protein>
<dbReference type="EC" id="5.6.2.2" evidence="4"/>
<dbReference type="AlphaFoldDB" id="A0A835Y0Z2"/>
<keyword evidence="8 10" id="KW-0238">DNA-binding</keyword>
<sequence length="465" mass="48129">MDAASVLSRIESVAEGMLTDLAEGRVPVLQLARAARRSAEDSSRRPVVNDNGEEDIAEASYSLLGNQAKSALAYARVMVVLNTVHGLLRQGRQATQRDLYYTLLKPPLFRTVNDVNGAIAGAAAALRLPRWALGVTCAGRGAVAGRLRLREGPAAPWVDCSTAGPSGRALPGDLSSIARYGLQLTPGPPGPTFAALAAAAVAAACCTRRNAGAARDPEGGGEEGAWGDETEPGDDEDEEGGAHGGSGPGPGTAGGGGGGWRLPPGSVVLLVVEKDAVFQRLAEERVWEQLPCILVTARGLPDLATRAFVARLAAAFPPPRLIPLGLVDFNPAGVVILSTYKYGSDRLGPEGRAHTLPGLRWLGLRSCQLGEVEDEHLQRLTPRDQALIRSLRSRLGVAEPGWVAELDAMEAAGFKGDIEAIYHAGGGAGDAGGAAVEPGSRSYGDGGYGAVLDLVLRAVADGDVV</sequence>
<keyword evidence="5" id="KW-0479">Metal-binding</keyword>
<dbReference type="GO" id="GO:0046872">
    <property type="term" value="F:metal ion binding"/>
    <property type="evidence" value="ECO:0007669"/>
    <property type="project" value="UniProtKB-KW"/>
</dbReference>
<feature type="domain" description="Spo11/DNA topoisomerase VI subunit A N-terminal" evidence="12">
    <location>
        <begin position="74"/>
        <end position="135"/>
    </location>
</feature>
<comment type="caution">
    <text evidence="14">The sequence shown here is derived from an EMBL/GenBank/DDBJ whole genome shotgun (WGS) entry which is preliminary data.</text>
</comment>
<evidence type="ECO:0000256" key="6">
    <source>
        <dbReference type="ARBA" id="ARBA00022842"/>
    </source>
</evidence>
<evidence type="ECO:0000256" key="4">
    <source>
        <dbReference type="ARBA" id="ARBA00012895"/>
    </source>
</evidence>
<dbReference type="EMBL" id="JAEHOE010000035">
    <property type="protein sequence ID" value="KAG2493755.1"/>
    <property type="molecule type" value="Genomic_DNA"/>
</dbReference>
<dbReference type="InterPro" id="IPR013049">
    <property type="entry name" value="Spo11/TopoVI_A_N"/>
</dbReference>
<evidence type="ECO:0000256" key="3">
    <source>
        <dbReference type="ARBA" id="ARBA00006559"/>
    </source>
</evidence>
<dbReference type="OrthoDB" id="5377392at2759"/>
<keyword evidence="6" id="KW-0460">Magnesium</keyword>
<dbReference type="InterPro" id="IPR034136">
    <property type="entry name" value="TOPRIM_Topo6A/Spo11"/>
</dbReference>
<comment type="cofactor">
    <cofactor evidence="2">
        <name>Mg(2+)</name>
        <dbReference type="ChEBI" id="CHEBI:18420"/>
    </cofactor>
</comment>
<dbReference type="Proteomes" id="UP000612055">
    <property type="component" value="Unassembled WGS sequence"/>
</dbReference>
<feature type="active site" description="O-(5'-phospho-DNA)-tyrosine intermediate" evidence="10">
    <location>
        <position position="101"/>
    </location>
</feature>
<gene>
    <name evidence="14" type="ORF">HYH03_007977</name>
</gene>